<organism evidence="1 2">
    <name type="scientific">Psychracetigena formicireducens</name>
    <dbReference type="NCBI Taxonomy" id="2986056"/>
    <lineage>
        <taxon>Bacteria</taxon>
        <taxon>Bacillati</taxon>
        <taxon>Candidatus Lithacetigenota</taxon>
        <taxon>Candidatus Psychracetigena</taxon>
    </lineage>
</organism>
<dbReference type="EMBL" id="QLTW01000013">
    <property type="protein sequence ID" value="MBT9144602.1"/>
    <property type="molecule type" value="Genomic_DNA"/>
</dbReference>
<comment type="caution">
    <text evidence="1">The sequence shown here is derived from an EMBL/GenBank/DDBJ whole genome shotgun (WGS) entry which is preliminary data.</text>
</comment>
<reference evidence="1 2" key="1">
    <citation type="journal article" date="2021" name="bioRxiv">
        <title>Unique metabolic strategies in Hadean analogues reveal hints for primordial physiology.</title>
        <authorList>
            <person name="Nobu M.K."/>
            <person name="Nakai R."/>
            <person name="Tamazawa S."/>
            <person name="Mori H."/>
            <person name="Toyoda A."/>
            <person name="Ijiri A."/>
            <person name="Suzuki S."/>
            <person name="Kurokawa K."/>
            <person name="Kamagata Y."/>
            <person name="Tamaki H."/>
        </authorList>
    </citation>
    <scope>NUCLEOTIDE SEQUENCE [LARGE SCALE GENOMIC DNA]</scope>
    <source>
        <strain evidence="1">BS525</strain>
    </source>
</reference>
<protein>
    <submittedName>
        <fullName evidence="1">Uncharacterized protein</fullName>
    </submittedName>
</protein>
<dbReference type="AlphaFoldDB" id="A0A9E2BFJ9"/>
<accession>A0A9E2BFJ9</accession>
<gene>
    <name evidence="1" type="ORF">DDT42_00444</name>
</gene>
<evidence type="ECO:0000313" key="2">
    <source>
        <dbReference type="Proteomes" id="UP000811545"/>
    </source>
</evidence>
<name>A0A9E2BFJ9_PSYF1</name>
<evidence type="ECO:0000313" key="1">
    <source>
        <dbReference type="EMBL" id="MBT9144602.1"/>
    </source>
</evidence>
<sequence length="188" mass="21355">MALDIKFSVEGDVQLSRTLFAVADDIKDFTVPFKMIADGGTLGKRTIPGFYADQLKTFKKEGKHEGKPKWASLSPKYREWKKTHYPGKKILVRTGELKEATTTKTAKGSVFEQTKTLLRMGVNLPVGGWNLAMLHQKGTRKMPAREVIKLSTRQKAGWVGMFRQWMRVNLAGRSPAKTREFKFPYKFG</sequence>
<dbReference type="Proteomes" id="UP000811545">
    <property type="component" value="Unassembled WGS sequence"/>
</dbReference>
<proteinExistence type="predicted"/>